<keyword evidence="5 9" id="KW-0238">DNA-binding</keyword>
<feature type="domain" description="OmpR/PhoB-type" evidence="11">
    <location>
        <begin position="130"/>
        <end position="229"/>
    </location>
</feature>
<dbReference type="RefSeq" id="WP_212818819.1">
    <property type="nucleotide sequence ID" value="NZ_AP023415.1"/>
</dbReference>
<keyword evidence="13" id="KW-1185">Reference proteome</keyword>
<evidence type="ECO:0000256" key="6">
    <source>
        <dbReference type="ARBA" id="ARBA00023163"/>
    </source>
</evidence>
<feature type="modified residue" description="4-aspartylphosphate" evidence="8">
    <location>
        <position position="53"/>
    </location>
</feature>
<dbReference type="GO" id="GO:0032993">
    <property type="term" value="C:protein-DNA complex"/>
    <property type="evidence" value="ECO:0007669"/>
    <property type="project" value="TreeGrafter"/>
</dbReference>
<accession>A0A810PVR9</accession>
<proteinExistence type="predicted"/>
<dbReference type="Gene3D" id="1.10.10.10">
    <property type="entry name" value="Winged helix-like DNA-binding domain superfamily/Winged helix DNA-binding domain"/>
    <property type="match status" value="1"/>
</dbReference>
<evidence type="ECO:0000256" key="3">
    <source>
        <dbReference type="ARBA" id="ARBA00023012"/>
    </source>
</evidence>
<dbReference type="PANTHER" id="PTHR48111:SF1">
    <property type="entry name" value="TWO-COMPONENT RESPONSE REGULATOR ORR33"/>
    <property type="match status" value="1"/>
</dbReference>
<evidence type="ECO:0000259" key="10">
    <source>
        <dbReference type="PROSITE" id="PS50110"/>
    </source>
</evidence>
<evidence type="ECO:0000256" key="5">
    <source>
        <dbReference type="ARBA" id="ARBA00023125"/>
    </source>
</evidence>
<dbReference type="EMBL" id="AP023415">
    <property type="protein sequence ID" value="BCK78212.1"/>
    <property type="molecule type" value="Genomic_DNA"/>
</dbReference>
<dbReference type="InterPro" id="IPR001789">
    <property type="entry name" value="Sig_transdc_resp-reg_receiver"/>
</dbReference>
<evidence type="ECO:0000313" key="12">
    <source>
        <dbReference type="EMBL" id="BCK78212.1"/>
    </source>
</evidence>
<evidence type="ECO:0000256" key="9">
    <source>
        <dbReference type="PROSITE-ProRule" id="PRU01091"/>
    </source>
</evidence>
<dbReference type="Gene3D" id="3.40.50.2300">
    <property type="match status" value="1"/>
</dbReference>
<dbReference type="GO" id="GO:0000976">
    <property type="term" value="F:transcription cis-regulatory region binding"/>
    <property type="evidence" value="ECO:0007669"/>
    <property type="project" value="TreeGrafter"/>
</dbReference>
<evidence type="ECO:0000256" key="1">
    <source>
        <dbReference type="ARBA" id="ARBA00018672"/>
    </source>
</evidence>
<feature type="DNA-binding region" description="OmpR/PhoB-type" evidence="9">
    <location>
        <begin position="130"/>
        <end position="229"/>
    </location>
</feature>
<dbReference type="InterPro" id="IPR011006">
    <property type="entry name" value="CheY-like_superfamily"/>
</dbReference>
<comment type="function">
    <text evidence="7">May play the central regulatory role in sporulation. It may be an element of the effector pathway responsible for the activation of sporulation genes in response to nutritional stress. Spo0A may act in concert with spo0H (a sigma factor) to control the expression of some genes that are critical to the sporulation process.</text>
</comment>
<evidence type="ECO:0000259" key="11">
    <source>
        <dbReference type="PROSITE" id="PS51755"/>
    </source>
</evidence>
<reference evidence="12" key="1">
    <citation type="submission" date="2020-09" db="EMBL/GenBank/DDBJ databases">
        <title>New species isolated from human feces.</title>
        <authorList>
            <person name="Kitahara M."/>
            <person name="Shigeno Y."/>
            <person name="Shime M."/>
            <person name="Matsumoto Y."/>
            <person name="Nakamura S."/>
            <person name="Motooka D."/>
            <person name="Fukuoka S."/>
            <person name="Nishikawa H."/>
            <person name="Benno Y."/>
        </authorList>
    </citation>
    <scope>NUCLEOTIDE SEQUENCE</scope>
    <source>
        <strain evidence="12">MM35</strain>
    </source>
</reference>
<dbReference type="FunFam" id="1.10.10.10:FF:000018">
    <property type="entry name" value="DNA-binding response regulator ResD"/>
    <property type="match status" value="1"/>
</dbReference>
<keyword evidence="4" id="KW-0805">Transcription regulation</keyword>
<dbReference type="Proteomes" id="UP000681343">
    <property type="component" value="Chromosome"/>
</dbReference>
<sequence>MKKNIMIINTDREAAQIVKDNLACPSTNILCVSSMHEALLSFMDKKFCLVILDACISAEDDHKLLKAMRKARTTPILILSSQFCHIERLEVLQAGAHAYIGYPYSLEECLAQAQALMQLYCDLKPQKEVCYTLAFGKNLIIDPLTRQVQLNGQNLQLTRKEFDLLFCLASNPGQIFSREQLYNQVWDEHAAYNVDDVVKSQIRLLRQKLSVAGKEYIKNVWGVGYRFHSEPDDE</sequence>
<evidence type="ECO:0000256" key="8">
    <source>
        <dbReference type="PROSITE-ProRule" id="PRU00169"/>
    </source>
</evidence>
<dbReference type="SUPFAM" id="SSF46894">
    <property type="entry name" value="C-terminal effector domain of the bipartite response regulators"/>
    <property type="match status" value="1"/>
</dbReference>
<evidence type="ECO:0000256" key="7">
    <source>
        <dbReference type="ARBA" id="ARBA00024867"/>
    </source>
</evidence>
<feature type="domain" description="Response regulatory" evidence="10">
    <location>
        <begin position="4"/>
        <end position="117"/>
    </location>
</feature>
<dbReference type="GO" id="GO:0005829">
    <property type="term" value="C:cytosol"/>
    <property type="evidence" value="ECO:0007669"/>
    <property type="project" value="TreeGrafter"/>
</dbReference>
<evidence type="ECO:0000256" key="2">
    <source>
        <dbReference type="ARBA" id="ARBA00022553"/>
    </source>
</evidence>
<dbReference type="Pfam" id="PF00486">
    <property type="entry name" value="Trans_reg_C"/>
    <property type="match status" value="1"/>
</dbReference>
<keyword evidence="3" id="KW-0902">Two-component regulatory system</keyword>
<evidence type="ECO:0000313" key="13">
    <source>
        <dbReference type="Proteomes" id="UP000681343"/>
    </source>
</evidence>
<gene>
    <name evidence="12" type="ORF">MM35RIKEN_04040</name>
</gene>
<protein>
    <recommendedName>
        <fullName evidence="1">Stage 0 sporulation protein A homolog</fullName>
    </recommendedName>
</protein>
<evidence type="ECO:0000256" key="4">
    <source>
        <dbReference type="ARBA" id="ARBA00023015"/>
    </source>
</evidence>
<dbReference type="KEGG" id="vfa:MM35RIKEN_04040"/>
<dbReference type="Pfam" id="PF00072">
    <property type="entry name" value="Response_reg"/>
    <property type="match status" value="1"/>
</dbReference>
<dbReference type="InterPro" id="IPR001867">
    <property type="entry name" value="OmpR/PhoB-type_DNA-bd"/>
</dbReference>
<dbReference type="GO" id="GO:0006355">
    <property type="term" value="P:regulation of DNA-templated transcription"/>
    <property type="evidence" value="ECO:0007669"/>
    <property type="project" value="InterPro"/>
</dbReference>
<keyword evidence="2 8" id="KW-0597">Phosphoprotein</keyword>
<dbReference type="SUPFAM" id="SSF52172">
    <property type="entry name" value="CheY-like"/>
    <property type="match status" value="1"/>
</dbReference>
<dbReference type="SMART" id="SM00862">
    <property type="entry name" value="Trans_reg_C"/>
    <property type="match status" value="1"/>
</dbReference>
<dbReference type="PANTHER" id="PTHR48111">
    <property type="entry name" value="REGULATOR OF RPOS"/>
    <property type="match status" value="1"/>
</dbReference>
<dbReference type="InterPro" id="IPR039420">
    <property type="entry name" value="WalR-like"/>
</dbReference>
<dbReference type="InterPro" id="IPR036388">
    <property type="entry name" value="WH-like_DNA-bd_sf"/>
</dbReference>
<keyword evidence="6" id="KW-0804">Transcription</keyword>
<dbReference type="PROSITE" id="PS50110">
    <property type="entry name" value="RESPONSE_REGULATORY"/>
    <property type="match status" value="1"/>
</dbReference>
<dbReference type="PROSITE" id="PS51755">
    <property type="entry name" value="OMPR_PHOB"/>
    <property type="match status" value="1"/>
</dbReference>
<dbReference type="GO" id="GO:0000156">
    <property type="term" value="F:phosphorelay response regulator activity"/>
    <property type="evidence" value="ECO:0007669"/>
    <property type="project" value="TreeGrafter"/>
</dbReference>
<dbReference type="CDD" id="cd00383">
    <property type="entry name" value="trans_reg_C"/>
    <property type="match status" value="1"/>
</dbReference>
<name>A0A810PVR9_9FIRM</name>
<organism evidence="12 13">
    <name type="scientific">Vescimonas fastidiosa</name>
    <dbReference type="NCBI Taxonomy" id="2714353"/>
    <lineage>
        <taxon>Bacteria</taxon>
        <taxon>Bacillati</taxon>
        <taxon>Bacillota</taxon>
        <taxon>Clostridia</taxon>
        <taxon>Eubacteriales</taxon>
        <taxon>Oscillospiraceae</taxon>
        <taxon>Vescimonas</taxon>
    </lineage>
</organism>
<dbReference type="AlphaFoldDB" id="A0A810PVR9"/>
<dbReference type="InterPro" id="IPR016032">
    <property type="entry name" value="Sig_transdc_resp-reg_C-effctor"/>
</dbReference>